<dbReference type="RefSeq" id="WP_187014792.1">
    <property type="nucleotide sequence ID" value="NZ_JACOQI010000008.1"/>
</dbReference>
<gene>
    <name evidence="3" type="ORF">H8Z83_09425</name>
</gene>
<dbReference type="EMBL" id="JACOQI010000008">
    <property type="protein sequence ID" value="MBC5770538.1"/>
    <property type="molecule type" value="Genomic_DNA"/>
</dbReference>
<evidence type="ECO:0000256" key="2">
    <source>
        <dbReference type="SAM" id="Phobius"/>
    </source>
</evidence>
<keyword evidence="2" id="KW-0812">Transmembrane</keyword>
<feature type="transmembrane region" description="Helical" evidence="2">
    <location>
        <begin position="75"/>
        <end position="96"/>
    </location>
</feature>
<keyword evidence="1" id="KW-0175">Coiled coil</keyword>
<dbReference type="AlphaFoldDB" id="A0A923MHR9"/>
<accession>A0A923MHR9</accession>
<evidence type="ECO:0000256" key="1">
    <source>
        <dbReference type="SAM" id="Coils"/>
    </source>
</evidence>
<feature type="transmembrane region" description="Helical" evidence="2">
    <location>
        <begin position="30"/>
        <end position="52"/>
    </location>
</feature>
<sequence>MRTTAERLAAAKRRARELERERQRRRARGLLCAGTAACLVVIVSLALVMPGITEGFSDTALGVGMAAGVFSGRSLGYLVVGLLAFALGVCVTVLCVRLRGHEEDSADEERYDD</sequence>
<comment type="caution">
    <text evidence="3">The sequence shown here is derived from an EMBL/GenBank/DDBJ whole genome shotgun (WGS) entry which is preliminary data.</text>
</comment>
<protein>
    <submittedName>
        <fullName evidence="3">DUF4179 domain-containing protein</fullName>
    </submittedName>
</protein>
<dbReference type="Proteomes" id="UP000620327">
    <property type="component" value="Unassembled WGS sequence"/>
</dbReference>
<feature type="coiled-coil region" evidence="1">
    <location>
        <begin position="1"/>
        <end position="28"/>
    </location>
</feature>
<keyword evidence="2" id="KW-0472">Membrane</keyword>
<name>A0A923MHR9_9FIRM</name>
<organism evidence="3 4">
    <name type="scientific">Dysosmobacter segnis</name>
    <dbReference type="NCBI Taxonomy" id="2763042"/>
    <lineage>
        <taxon>Bacteria</taxon>
        <taxon>Bacillati</taxon>
        <taxon>Bacillota</taxon>
        <taxon>Clostridia</taxon>
        <taxon>Eubacteriales</taxon>
        <taxon>Oscillospiraceae</taxon>
        <taxon>Dysosmobacter</taxon>
    </lineage>
</organism>
<proteinExistence type="predicted"/>
<keyword evidence="4" id="KW-1185">Reference proteome</keyword>
<keyword evidence="2" id="KW-1133">Transmembrane helix</keyword>
<evidence type="ECO:0000313" key="3">
    <source>
        <dbReference type="EMBL" id="MBC5770538.1"/>
    </source>
</evidence>
<reference evidence="3" key="1">
    <citation type="submission" date="2020-08" db="EMBL/GenBank/DDBJ databases">
        <title>Genome public.</title>
        <authorList>
            <person name="Liu C."/>
            <person name="Sun Q."/>
        </authorList>
    </citation>
    <scope>NUCLEOTIDE SEQUENCE</scope>
    <source>
        <strain evidence="3">BX15</strain>
    </source>
</reference>
<evidence type="ECO:0000313" key="4">
    <source>
        <dbReference type="Proteomes" id="UP000620327"/>
    </source>
</evidence>